<evidence type="ECO:0000256" key="9">
    <source>
        <dbReference type="ARBA" id="ARBA00031501"/>
    </source>
</evidence>
<gene>
    <name evidence="11" type="primary">malQ</name>
    <name evidence="11" type="ORF">CR532_00830</name>
</gene>
<dbReference type="RefSeq" id="WP_108728956.1">
    <property type="nucleotide sequence ID" value="NZ_CP025785.1"/>
</dbReference>
<evidence type="ECO:0000256" key="10">
    <source>
        <dbReference type="RuleBase" id="RU361207"/>
    </source>
</evidence>
<organism evidence="11 12">
    <name type="scientific">Candidatus Borreliella tachyglossi</name>
    <dbReference type="NCBI Taxonomy" id="1964448"/>
    <lineage>
        <taxon>Bacteria</taxon>
        <taxon>Pseudomonadati</taxon>
        <taxon>Spirochaetota</taxon>
        <taxon>Spirochaetia</taxon>
        <taxon>Spirochaetales</taxon>
        <taxon>Borreliaceae</taxon>
        <taxon>Borreliella</taxon>
    </lineage>
</organism>
<evidence type="ECO:0000256" key="5">
    <source>
        <dbReference type="ARBA" id="ARBA00022676"/>
    </source>
</evidence>
<comment type="similarity">
    <text evidence="2 10">Belongs to the disproportionating enzyme family.</text>
</comment>
<protein>
    <recommendedName>
        <fullName evidence="4 10">4-alpha-glucanotransferase</fullName>
        <ecNumber evidence="3 10">2.4.1.25</ecNumber>
    </recommendedName>
    <alternativeName>
        <fullName evidence="8 10">Amylomaltase</fullName>
    </alternativeName>
    <alternativeName>
        <fullName evidence="9 10">Disproportionating enzyme</fullName>
    </alternativeName>
</protein>
<dbReference type="EC" id="2.4.1.25" evidence="3 10"/>
<evidence type="ECO:0000313" key="11">
    <source>
        <dbReference type="EMBL" id="AWG42557.1"/>
    </source>
</evidence>
<dbReference type="GO" id="GO:0004134">
    <property type="term" value="F:4-alpha-glucanotransferase activity"/>
    <property type="evidence" value="ECO:0007669"/>
    <property type="project" value="UniProtKB-EC"/>
</dbReference>
<dbReference type="InterPro" id="IPR003385">
    <property type="entry name" value="Glyco_hydro_77"/>
</dbReference>
<keyword evidence="6 10" id="KW-0808">Transferase</keyword>
<dbReference type="EMBL" id="CP025785">
    <property type="protein sequence ID" value="AWG42557.1"/>
    <property type="molecule type" value="Genomic_DNA"/>
</dbReference>
<dbReference type="Pfam" id="PF02446">
    <property type="entry name" value="Glyco_hydro_77"/>
    <property type="match status" value="1"/>
</dbReference>
<evidence type="ECO:0000256" key="7">
    <source>
        <dbReference type="ARBA" id="ARBA00023277"/>
    </source>
</evidence>
<evidence type="ECO:0000256" key="6">
    <source>
        <dbReference type="ARBA" id="ARBA00022679"/>
    </source>
</evidence>
<dbReference type="PANTHER" id="PTHR32438">
    <property type="entry name" value="4-ALPHA-GLUCANOTRANSFERASE DPE1, CHLOROPLASTIC/AMYLOPLASTIC"/>
    <property type="match status" value="1"/>
</dbReference>
<dbReference type="InterPro" id="IPR017853">
    <property type="entry name" value="GH"/>
</dbReference>
<sequence>MRRKSGILLNISSLPSKYGIGDLGKEAYKFVDFLAASSQTYWQILPYSPTDFAGSPYSSCSAFAGNINYIDLDALHRFIDIDLSTLENLSDRHVDYSRLKVKEVTLREAALNFLHRATDDEMKKFEKFRKAAAYWLLDFSSFIVFKEHFSKLKTSSEPFNVLFNREILKRDINALTALREILEVDIKIQQVLQYFFFSQFESLKRYANRAGIRIVGDIPIFVSYDSADVWAHQKYFKLRFDASKDKVTGVPPDCFSKEGQLWGNSAYNWKVLSKDRYKWWVNRINFLKGYVDIIRIDHFKGFVSTWEVDAGETTAIRGKWVRCPGKEFLKHLLSEINNLKIWVEDLGGDLGDTFKLRDFFDFPGMKVMQFAFDFNSDNPYLPHNYVKNCIVYTGTHDNNTTRGFINSIDDDHKKYIFDYFNTDEDSVIWDMIRGAMASVADSVIIPMQDYLDLGSEFRMNTPNTIFHNWTFRLLGSDLSADLSKQISHITKLYGRN</sequence>
<keyword evidence="12" id="KW-1185">Reference proteome</keyword>
<dbReference type="NCBIfam" id="NF011080">
    <property type="entry name" value="PRK14508.1-3"/>
    <property type="match status" value="1"/>
</dbReference>
<dbReference type="NCBIfam" id="TIGR00217">
    <property type="entry name" value="malQ"/>
    <property type="match status" value="1"/>
</dbReference>
<keyword evidence="5 10" id="KW-0328">Glycosyltransferase</keyword>
<evidence type="ECO:0000313" key="12">
    <source>
        <dbReference type="Proteomes" id="UP000244655"/>
    </source>
</evidence>
<name>A0A2S1LW73_9SPIR</name>
<accession>A0A2S1LW73</accession>
<dbReference type="PANTHER" id="PTHR32438:SF5">
    <property type="entry name" value="4-ALPHA-GLUCANOTRANSFERASE DPE1, CHLOROPLASTIC_AMYLOPLASTIC"/>
    <property type="match status" value="1"/>
</dbReference>
<evidence type="ECO:0000256" key="8">
    <source>
        <dbReference type="ARBA" id="ARBA00031423"/>
    </source>
</evidence>
<dbReference type="AlphaFoldDB" id="A0A2S1LW73"/>
<reference evidence="11 12" key="1">
    <citation type="submission" date="2018-01" db="EMBL/GenBank/DDBJ databases">
        <title>Genome sequence of Borrelia tachyglossi.</title>
        <authorList>
            <person name="Gofton A.W."/>
        </authorList>
    </citation>
    <scope>NUCLEOTIDE SEQUENCE [LARGE SCALE GENOMIC DNA]</scope>
    <source>
        <strain evidence="11 12">Bc-F10-1268</strain>
    </source>
</reference>
<comment type="catalytic activity">
    <reaction evidence="1 10">
        <text>Transfers a segment of a (1-&gt;4)-alpha-D-glucan to a new position in an acceptor, which may be glucose or a (1-&gt;4)-alpha-D-glucan.</text>
        <dbReference type="EC" id="2.4.1.25"/>
    </reaction>
</comment>
<dbReference type="Proteomes" id="UP000244655">
    <property type="component" value="Chromosome"/>
</dbReference>
<proteinExistence type="inferred from homology"/>
<dbReference type="SUPFAM" id="SSF51445">
    <property type="entry name" value="(Trans)glycosidases"/>
    <property type="match status" value="1"/>
</dbReference>
<evidence type="ECO:0000256" key="4">
    <source>
        <dbReference type="ARBA" id="ARBA00020295"/>
    </source>
</evidence>
<evidence type="ECO:0000256" key="1">
    <source>
        <dbReference type="ARBA" id="ARBA00000439"/>
    </source>
</evidence>
<dbReference type="Gene3D" id="3.20.20.80">
    <property type="entry name" value="Glycosidases"/>
    <property type="match status" value="1"/>
</dbReference>
<evidence type="ECO:0000256" key="2">
    <source>
        <dbReference type="ARBA" id="ARBA00005684"/>
    </source>
</evidence>
<evidence type="ECO:0000256" key="3">
    <source>
        <dbReference type="ARBA" id="ARBA00012560"/>
    </source>
</evidence>
<dbReference type="OrthoDB" id="9811841at2"/>
<dbReference type="GO" id="GO:0005975">
    <property type="term" value="P:carbohydrate metabolic process"/>
    <property type="evidence" value="ECO:0007669"/>
    <property type="project" value="InterPro"/>
</dbReference>
<keyword evidence="7 10" id="KW-0119">Carbohydrate metabolism</keyword>